<dbReference type="EMBL" id="AP003974">
    <property type="protein sequence ID" value="BAD24989.1"/>
    <property type="molecule type" value="Genomic_DNA"/>
</dbReference>
<dbReference type="AlphaFoldDB" id="Q6H8G0"/>
<protein>
    <submittedName>
        <fullName evidence="2">Uncharacterized protein</fullName>
    </submittedName>
</protein>
<feature type="compositionally biased region" description="Low complexity" evidence="1">
    <location>
        <begin position="70"/>
        <end position="83"/>
    </location>
</feature>
<feature type="region of interest" description="Disordered" evidence="1">
    <location>
        <begin position="58"/>
        <end position="83"/>
    </location>
</feature>
<reference evidence="3" key="2">
    <citation type="journal article" date="2008" name="Nucleic Acids Res.">
        <title>The rice annotation project database (RAP-DB): 2008 update.</title>
        <authorList>
            <consortium name="The rice annotation project (RAP)"/>
        </authorList>
    </citation>
    <scope>GENOME REANNOTATION</scope>
    <source>
        <strain evidence="3">cv. Nipponbare</strain>
    </source>
</reference>
<evidence type="ECO:0000313" key="2">
    <source>
        <dbReference type="EMBL" id="BAD24989.1"/>
    </source>
</evidence>
<organism evidence="2 3">
    <name type="scientific">Oryza sativa subsp. japonica</name>
    <name type="common">Rice</name>
    <dbReference type="NCBI Taxonomy" id="39947"/>
    <lineage>
        <taxon>Eukaryota</taxon>
        <taxon>Viridiplantae</taxon>
        <taxon>Streptophyta</taxon>
        <taxon>Embryophyta</taxon>
        <taxon>Tracheophyta</taxon>
        <taxon>Spermatophyta</taxon>
        <taxon>Magnoliopsida</taxon>
        <taxon>Liliopsida</taxon>
        <taxon>Poales</taxon>
        <taxon>Poaceae</taxon>
        <taxon>BOP clade</taxon>
        <taxon>Oryzoideae</taxon>
        <taxon>Oryzeae</taxon>
        <taxon>Oryzinae</taxon>
        <taxon>Oryza</taxon>
        <taxon>Oryza sativa</taxon>
    </lineage>
</organism>
<evidence type="ECO:0000256" key="1">
    <source>
        <dbReference type="SAM" id="MobiDB-lite"/>
    </source>
</evidence>
<name>Q6H8G0_ORYSJ</name>
<accession>Q6H8G0</accession>
<feature type="compositionally biased region" description="Basic and acidic residues" evidence="1">
    <location>
        <begin position="58"/>
        <end position="69"/>
    </location>
</feature>
<proteinExistence type="predicted"/>
<gene>
    <name evidence="2" type="primary">OJ1003_F05.6</name>
</gene>
<evidence type="ECO:0000313" key="3">
    <source>
        <dbReference type="Proteomes" id="UP000000763"/>
    </source>
</evidence>
<sequence>MAATQQLPPGAAASAQRGRPVRQNTTVMYPHPDGDVRRQQHCLVITIGVRSPRRSCSRAREAGVEEKAVESASASARVSADIG</sequence>
<reference evidence="3" key="1">
    <citation type="journal article" date="2005" name="Nature">
        <title>The map-based sequence of the rice genome.</title>
        <authorList>
            <consortium name="International rice genome sequencing project (IRGSP)"/>
            <person name="Matsumoto T."/>
            <person name="Wu J."/>
            <person name="Kanamori H."/>
            <person name="Katayose Y."/>
            <person name="Fujisawa M."/>
            <person name="Namiki N."/>
            <person name="Mizuno H."/>
            <person name="Yamamoto K."/>
            <person name="Antonio B.A."/>
            <person name="Baba T."/>
            <person name="Sakata K."/>
            <person name="Nagamura Y."/>
            <person name="Aoki H."/>
            <person name="Arikawa K."/>
            <person name="Arita K."/>
            <person name="Bito T."/>
            <person name="Chiden Y."/>
            <person name="Fujitsuka N."/>
            <person name="Fukunaka R."/>
            <person name="Hamada M."/>
            <person name="Harada C."/>
            <person name="Hayashi A."/>
            <person name="Hijishita S."/>
            <person name="Honda M."/>
            <person name="Hosokawa S."/>
            <person name="Ichikawa Y."/>
            <person name="Idonuma A."/>
            <person name="Iijima M."/>
            <person name="Ikeda M."/>
            <person name="Ikeno M."/>
            <person name="Ito K."/>
            <person name="Ito S."/>
            <person name="Ito T."/>
            <person name="Ito Y."/>
            <person name="Ito Y."/>
            <person name="Iwabuchi A."/>
            <person name="Kamiya K."/>
            <person name="Karasawa W."/>
            <person name="Kurita K."/>
            <person name="Katagiri S."/>
            <person name="Kikuta A."/>
            <person name="Kobayashi H."/>
            <person name="Kobayashi N."/>
            <person name="Machita K."/>
            <person name="Maehara T."/>
            <person name="Masukawa M."/>
            <person name="Mizubayashi T."/>
            <person name="Mukai Y."/>
            <person name="Nagasaki H."/>
            <person name="Nagata Y."/>
            <person name="Naito S."/>
            <person name="Nakashima M."/>
            <person name="Nakama Y."/>
            <person name="Nakamichi Y."/>
            <person name="Nakamura M."/>
            <person name="Meguro A."/>
            <person name="Negishi M."/>
            <person name="Ohta I."/>
            <person name="Ohta T."/>
            <person name="Okamoto M."/>
            <person name="Ono N."/>
            <person name="Saji S."/>
            <person name="Sakaguchi M."/>
            <person name="Sakai K."/>
            <person name="Shibata M."/>
            <person name="Shimokawa T."/>
            <person name="Song J."/>
            <person name="Takazaki Y."/>
            <person name="Terasawa K."/>
            <person name="Tsugane M."/>
            <person name="Tsuji K."/>
            <person name="Ueda S."/>
            <person name="Waki K."/>
            <person name="Yamagata H."/>
            <person name="Yamamoto M."/>
            <person name="Yamamoto S."/>
            <person name="Yamane H."/>
            <person name="Yoshiki S."/>
            <person name="Yoshihara R."/>
            <person name="Yukawa K."/>
            <person name="Zhong H."/>
            <person name="Yano M."/>
            <person name="Yuan Q."/>
            <person name="Ouyang S."/>
            <person name="Liu J."/>
            <person name="Jones K.M."/>
            <person name="Gansberger K."/>
            <person name="Moffat K."/>
            <person name="Hill J."/>
            <person name="Bera J."/>
            <person name="Fadrosh D."/>
            <person name="Jin S."/>
            <person name="Johri S."/>
            <person name="Kim M."/>
            <person name="Overton L."/>
            <person name="Reardon M."/>
            <person name="Tsitrin T."/>
            <person name="Vuong H."/>
            <person name="Weaver B."/>
            <person name="Ciecko A."/>
            <person name="Tallon L."/>
            <person name="Jackson J."/>
            <person name="Pai G."/>
            <person name="Aken S.V."/>
            <person name="Utterback T."/>
            <person name="Reidmuller S."/>
            <person name="Feldblyum T."/>
            <person name="Hsiao J."/>
            <person name="Zismann V."/>
            <person name="Iobst S."/>
            <person name="de Vazeille A.R."/>
            <person name="Buell C.R."/>
            <person name="Ying K."/>
            <person name="Li Y."/>
            <person name="Lu T."/>
            <person name="Huang Y."/>
            <person name="Zhao Q."/>
            <person name="Feng Q."/>
            <person name="Zhang L."/>
            <person name="Zhu J."/>
            <person name="Weng Q."/>
            <person name="Mu J."/>
            <person name="Lu Y."/>
            <person name="Fan D."/>
            <person name="Liu Y."/>
            <person name="Guan J."/>
            <person name="Zhang Y."/>
            <person name="Yu S."/>
            <person name="Liu X."/>
            <person name="Zhang Y."/>
            <person name="Hong G."/>
            <person name="Han B."/>
            <person name="Choisne N."/>
            <person name="Demange N."/>
            <person name="Orjeda G."/>
            <person name="Samain S."/>
            <person name="Cattolico L."/>
            <person name="Pelletier E."/>
            <person name="Couloux A."/>
            <person name="Segurens B."/>
            <person name="Wincker P."/>
            <person name="D'Hont A."/>
            <person name="Scarpelli C."/>
            <person name="Weissenbach J."/>
            <person name="Salanoubat M."/>
            <person name="Quetier F."/>
            <person name="Yu Y."/>
            <person name="Kim H.R."/>
            <person name="Rambo T."/>
            <person name="Currie J."/>
            <person name="Collura K."/>
            <person name="Luo M."/>
            <person name="Yang T."/>
            <person name="Ammiraju J.S.S."/>
            <person name="Engler F."/>
            <person name="Soderlund C."/>
            <person name="Wing R.A."/>
            <person name="Palmer L.E."/>
            <person name="de la Bastide M."/>
            <person name="Spiegel L."/>
            <person name="Nascimento L."/>
            <person name="Zutavern T."/>
            <person name="O'Shaughnessy A."/>
            <person name="Dike S."/>
            <person name="Dedhia N."/>
            <person name="Preston R."/>
            <person name="Balija V."/>
            <person name="McCombie W.R."/>
            <person name="Chow T."/>
            <person name="Chen H."/>
            <person name="Chung M."/>
            <person name="Chen C."/>
            <person name="Shaw J."/>
            <person name="Wu H."/>
            <person name="Hsiao K."/>
            <person name="Chao Y."/>
            <person name="Chu M."/>
            <person name="Cheng C."/>
            <person name="Hour A."/>
            <person name="Lee P."/>
            <person name="Lin S."/>
            <person name="Lin Y."/>
            <person name="Liou J."/>
            <person name="Liu S."/>
            <person name="Hsing Y."/>
            <person name="Raghuvanshi S."/>
            <person name="Mohanty A."/>
            <person name="Bharti A.K."/>
            <person name="Gaur A."/>
            <person name="Gupta V."/>
            <person name="Kumar D."/>
            <person name="Ravi V."/>
            <person name="Vij S."/>
            <person name="Kapur A."/>
            <person name="Khurana P."/>
            <person name="Khurana P."/>
            <person name="Khurana J.P."/>
            <person name="Tyagi A.K."/>
            <person name="Gaikwad K."/>
            <person name="Singh A."/>
            <person name="Dalal V."/>
            <person name="Srivastava S."/>
            <person name="Dixit A."/>
            <person name="Pal A.K."/>
            <person name="Ghazi I.A."/>
            <person name="Yadav M."/>
            <person name="Pandit A."/>
            <person name="Bhargava A."/>
            <person name="Sureshbabu K."/>
            <person name="Batra K."/>
            <person name="Sharma T.R."/>
            <person name="Mohapatra T."/>
            <person name="Singh N.K."/>
            <person name="Messing J."/>
            <person name="Nelson A.B."/>
            <person name="Fuks G."/>
            <person name="Kavchok S."/>
            <person name="Keizer G."/>
            <person name="Linton E."/>
            <person name="Llaca V."/>
            <person name="Song R."/>
            <person name="Tanyolac B."/>
            <person name="Young S."/>
            <person name="Ho-Il K."/>
            <person name="Hahn J.H."/>
            <person name="Sangsakoo G."/>
            <person name="Vanavichit A."/>
            <person name="de Mattos Luiz.A.T."/>
            <person name="Zimmer P.D."/>
            <person name="Malone G."/>
            <person name="Dellagostin O."/>
            <person name="de Oliveira A.C."/>
            <person name="Bevan M."/>
            <person name="Bancroft I."/>
            <person name="Minx P."/>
            <person name="Cordum H."/>
            <person name="Wilson R."/>
            <person name="Cheng Z."/>
            <person name="Jin W."/>
            <person name="Jiang J."/>
            <person name="Leong S.A."/>
            <person name="Iwama H."/>
            <person name="Gojobori T."/>
            <person name="Itoh T."/>
            <person name="Niimura Y."/>
            <person name="Fujii Y."/>
            <person name="Habara T."/>
            <person name="Sakai H."/>
            <person name="Sato Y."/>
            <person name="Wilson G."/>
            <person name="Kumar K."/>
            <person name="McCouch S."/>
            <person name="Juretic N."/>
            <person name="Hoen D."/>
            <person name="Wright S."/>
            <person name="Bruskiewich R."/>
            <person name="Bureau T."/>
            <person name="Miyao A."/>
            <person name="Hirochika H."/>
            <person name="Nishikawa T."/>
            <person name="Kadowaki K."/>
            <person name="Sugiura M."/>
            <person name="Burr B."/>
            <person name="Sasaki T."/>
        </authorList>
    </citation>
    <scope>NUCLEOTIDE SEQUENCE [LARGE SCALE GENOMIC DNA]</scope>
    <source>
        <strain evidence="3">cv. Nipponbare</strain>
    </source>
</reference>
<dbReference type="Proteomes" id="UP000000763">
    <property type="component" value="Chromosome 2"/>
</dbReference>
<feature type="region of interest" description="Disordered" evidence="1">
    <location>
        <begin position="1"/>
        <end position="34"/>
    </location>
</feature>